<dbReference type="OrthoDB" id="122286at2"/>
<feature type="region of interest" description="Disordered" evidence="1">
    <location>
        <begin position="104"/>
        <end position="124"/>
    </location>
</feature>
<dbReference type="Proteomes" id="UP000034196">
    <property type="component" value="Unassembled WGS sequence"/>
</dbReference>
<reference evidence="2" key="1">
    <citation type="submission" date="2016-10" db="EMBL/GenBank/DDBJ databases">
        <title>Genome sequence of Streptomyces mangrovisoli MUSC 149.</title>
        <authorList>
            <person name="Lee L.-H."/>
            <person name="Ser H.-L."/>
        </authorList>
    </citation>
    <scope>NUCLEOTIDE SEQUENCE [LARGE SCALE GENOMIC DNA]</scope>
    <source>
        <strain evidence="2">MUSC 149</strain>
    </source>
</reference>
<name>A0A1J4P6E8_9ACTN</name>
<accession>A0A1J4P6E8</accession>
<dbReference type="SUPFAM" id="SSF46785">
    <property type="entry name" value="Winged helix' DNA-binding domain"/>
    <property type="match status" value="1"/>
</dbReference>
<protein>
    <submittedName>
        <fullName evidence="2">Uncharacterized protein</fullName>
    </submittedName>
</protein>
<keyword evidence="3" id="KW-1185">Reference proteome</keyword>
<dbReference type="EMBL" id="LAVA02000002">
    <property type="protein sequence ID" value="OIJ69802.1"/>
    <property type="molecule type" value="Genomic_DNA"/>
</dbReference>
<dbReference type="RefSeq" id="WP_063777754.1">
    <property type="nucleotide sequence ID" value="NZ_LAVA02000002.1"/>
</dbReference>
<sequence>MDQKHLTPAAVRLAQTFLEDPTRRFYATELMEAAHVSSGSLYPALARMEKSGWVAAADENDVEGEDEGNGDPAPRKRGRPARRYYWMTGDGVREAHLALVELSESVRPPASSPGWLLPPNPEGA</sequence>
<organism evidence="2 3">
    <name type="scientific">Streptomyces mangrovisoli</name>
    <dbReference type="NCBI Taxonomy" id="1428628"/>
    <lineage>
        <taxon>Bacteria</taxon>
        <taxon>Bacillati</taxon>
        <taxon>Actinomycetota</taxon>
        <taxon>Actinomycetes</taxon>
        <taxon>Kitasatosporales</taxon>
        <taxon>Streptomycetaceae</taxon>
        <taxon>Streptomyces</taxon>
    </lineage>
</organism>
<evidence type="ECO:0000313" key="3">
    <source>
        <dbReference type="Proteomes" id="UP000034196"/>
    </source>
</evidence>
<proteinExistence type="predicted"/>
<comment type="caution">
    <text evidence="2">The sequence shown here is derived from an EMBL/GenBank/DDBJ whole genome shotgun (WGS) entry which is preliminary data.</text>
</comment>
<dbReference type="InterPro" id="IPR036390">
    <property type="entry name" value="WH_DNA-bd_sf"/>
</dbReference>
<dbReference type="Gene3D" id="1.10.10.10">
    <property type="entry name" value="Winged helix-like DNA-binding domain superfamily/Winged helix DNA-binding domain"/>
    <property type="match status" value="1"/>
</dbReference>
<evidence type="ECO:0000256" key="1">
    <source>
        <dbReference type="SAM" id="MobiDB-lite"/>
    </source>
</evidence>
<feature type="region of interest" description="Disordered" evidence="1">
    <location>
        <begin position="57"/>
        <end position="81"/>
    </location>
</feature>
<evidence type="ECO:0000313" key="2">
    <source>
        <dbReference type="EMBL" id="OIJ69802.1"/>
    </source>
</evidence>
<dbReference type="STRING" id="1428628.WN71_000840"/>
<dbReference type="InterPro" id="IPR036388">
    <property type="entry name" value="WH-like_DNA-bd_sf"/>
</dbReference>
<feature type="compositionally biased region" description="Acidic residues" evidence="1">
    <location>
        <begin position="58"/>
        <end position="69"/>
    </location>
</feature>
<dbReference type="AlphaFoldDB" id="A0A1J4P6E8"/>
<gene>
    <name evidence="2" type="ORF">WN71_000840</name>
</gene>